<evidence type="ECO:0008006" key="4">
    <source>
        <dbReference type="Google" id="ProtNLM"/>
    </source>
</evidence>
<organism evidence="3">
    <name type="scientific">Streptomyces sp. NBC_00049</name>
    <dbReference type="NCBI Taxonomy" id="2903617"/>
    <lineage>
        <taxon>Bacteria</taxon>
        <taxon>Bacillati</taxon>
        <taxon>Actinomycetota</taxon>
        <taxon>Actinomycetes</taxon>
        <taxon>Kitasatosporales</taxon>
        <taxon>Streptomycetaceae</taxon>
        <taxon>Streptomyces</taxon>
    </lineage>
</organism>
<name>A0AAU2JWH4_9ACTN</name>
<feature type="transmembrane region" description="Helical" evidence="2">
    <location>
        <begin position="219"/>
        <end position="238"/>
    </location>
</feature>
<keyword evidence="2" id="KW-0812">Transmembrane</keyword>
<evidence type="ECO:0000313" key="3">
    <source>
        <dbReference type="EMBL" id="WTU75839.1"/>
    </source>
</evidence>
<gene>
    <name evidence="3" type="ORF">OG327_22305</name>
</gene>
<feature type="transmembrane region" description="Helical" evidence="2">
    <location>
        <begin position="118"/>
        <end position="144"/>
    </location>
</feature>
<dbReference type="AlphaFoldDB" id="A0AAU2JWH4"/>
<dbReference type="EMBL" id="CP108264">
    <property type="protein sequence ID" value="WTU75839.1"/>
    <property type="molecule type" value="Genomic_DNA"/>
</dbReference>
<evidence type="ECO:0000256" key="1">
    <source>
        <dbReference type="SAM" id="MobiDB-lite"/>
    </source>
</evidence>
<accession>A0AAU2JWH4</accession>
<feature type="transmembrane region" description="Helical" evidence="2">
    <location>
        <begin position="164"/>
        <end position="182"/>
    </location>
</feature>
<evidence type="ECO:0000256" key="2">
    <source>
        <dbReference type="SAM" id="Phobius"/>
    </source>
</evidence>
<protein>
    <recommendedName>
        <fullName evidence="4">DUF2637 domain-containing protein</fullName>
    </recommendedName>
</protein>
<feature type="compositionally biased region" description="Basic and acidic residues" evidence="1">
    <location>
        <begin position="25"/>
        <end position="35"/>
    </location>
</feature>
<keyword evidence="2" id="KW-0472">Membrane</keyword>
<feature type="region of interest" description="Disordered" evidence="1">
    <location>
        <begin position="1"/>
        <end position="48"/>
    </location>
</feature>
<feature type="transmembrane region" description="Helical" evidence="2">
    <location>
        <begin position="194"/>
        <end position="213"/>
    </location>
</feature>
<sequence>MFESYGHPGIHSPQPQPDTTAFWLRPEHVQHHSPEEPLGGPGEPHRPWDPAEELAILLQESAAQRQPEPLSRVGFDDTGDTVSAIGLVAGLKHASAERPPRQTSSGHRRNPSKSPVATLLQTGSLFTAALVAVIAAVVSILSGLAICDTLRHSAGLHTAREVVGWWPLLIYGPWMVASLSILRSALHQRRALHSWSIVLLFSTLATLLCVAQAPRTIAAGTSSALPAVAALACFQQLVRQITLTRPPRQAAPRHRNTPASALGHTAGRSQDGVAPGYSVAEKQAVRSPSSSRRFEYGT</sequence>
<reference evidence="3" key="1">
    <citation type="submission" date="2022-10" db="EMBL/GenBank/DDBJ databases">
        <title>The complete genomes of actinobacterial strains from the NBC collection.</title>
        <authorList>
            <person name="Joergensen T.S."/>
            <person name="Alvarez Arevalo M."/>
            <person name="Sterndorff E.B."/>
            <person name="Faurdal D."/>
            <person name="Vuksanovic O."/>
            <person name="Mourched A.-S."/>
            <person name="Charusanti P."/>
            <person name="Shaw S."/>
            <person name="Blin K."/>
            <person name="Weber T."/>
        </authorList>
    </citation>
    <scope>NUCLEOTIDE SEQUENCE</scope>
    <source>
        <strain evidence="3">NBC_00049</strain>
    </source>
</reference>
<feature type="region of interest" description="Disordered" evidence="1">
    <location>
        <begin position="245"/>
        <end position="298"/>
    </location>
</feature>
<keyword evidence="2" id="KW-1133">Transmembrane helix</keyword>
<proteinExistence type="predicted"/>
<feature type="region of interest" description="Disordered" evidence="1">
    <location>
        <begin position="93"/>
        <end position="115"/>
    </location>
</feature>